<sequence>MFTERDITAHGYPFTTATTKPSSGLTLARQLQNVEWKTEAPVRLISCFSANGGSYASQAQVLANRLQRDVTGYYGLVTANRASDTVRGTYRVFSPQTGLTAIRTGMLNTTLSYLATRRAHGSGRPIESQGTSVLDQTAVVDEPQFLHRGPFVAADGFFTAVEAFGDLSS</sequence>
<reference evidence="1" key="1">
    <citation type="journal article" date="2019" name="Sci. Rep.">
        <title>Draft genome of Tanacetum cinerariifolium, the natural source of mosquito coil.</title>
        <authorList>
            <person name="Yamashiro T."/>
            <person name="Shiraishi A."/>
            <person name="Satake H."/>
            <person name="Nakayama K."/>
        </authorList>
    </citation>
    <scope>NUCLEOTIDE SEQUENCE</scope>
</reference>
<evidence type="ECO:0000313" key="1">
    <source>
        <dbReference type="EMBL" id="GFC55650.1"/>
    </source>
</evidence>
<dbReference type="AlphaFoldDB" id="A0A699Q5L8"/>
<accession>A0A699Q5L8</accession>
<proteinExistence type="predicted"/>
<protein>
    <submittedName>
        <fullName evidence="1">Uncharacterized protein</fullName>
    </submittedName>
</protein>
<organism evidence="1">
    <name type="scientific">Tanacetum cinerariifolium</name>
    <name type="common">Dalmatian daisy</name>
    <name type="synonym">Chrysanthemum cinerariifolium</name>
    <dbReference type="NCBI Taxonomy" id="118510"/>
    <lineage>
        <taxon>Eukaryota</taxon>
        <taxon>Viridiplantae</taxon>
        <taxon>Streptophyta</taxon>
        <taxon>Embryophyta</taxon>
        <taxon>Tracheophyta</taxon>
        <taxon>Spermatophyta</taxon>
        <taxon>Magnoliopsida</taxon>
        <taxon>eudicotyledons</taxon>
        <taxon>Gunneridae</taxon>
        <taxon>Pentapetalae</taxon>
        <taxon>asterids</taxon>
        <taxon>campanulids</taxon>
        <taxon>Asterales</taxon>
        <taxon>Asteraceae</taxon>
        <taxon>Asteroideae</taxon>
        <taxon>Anthemideae</taxon>
        <taxon>Anthemidinae</taxon>
        <taxon>Tanacetum</taxon>
    </lineage>
</organism>
<comment type="caution">
    <text evidence="1">The sequence shown here is derived from an EMBL/GenBank/DDBJ whole genome shotgun (WGS) entry which is preliminary data.</text>
</comment>
<dbReference type="EMBL" id="BKCJ010966123">
    <property type="protein sequence ID" value="GFC55650.1"/>
    <property type="molecule type" value="Genomic_DNA"/>
</dbReference>
<name>A0A699Q5L8_TANCI</name>
<gene>
    <name evidence="1" type="ORF">Tci_827620</name>
</gene>